<evidence type="ECO:0000256" key="1">
    <source>
        <dbReference type="ARBA" id="ARBA00004430"/>
    </source>
</evidence>
<dbReference type="SMART" id="SM00676">
    <property type="entry name" value="DM10"/>
    <property type="match status" value="3"/>
</dbReference>
<gene>
    <name evidence="7" type="primary">EFHC1</name>
    <name evidence="7" type="ORF">NPIL_330361</name>
</gene>
<keyword evidence="8" id="KW-1185">Reference proteome</keyword>
<dbReference type="PANTHER" id="PTHR12086">
    <property type="entry name" value="EF-HAND DOMAIN C-TERMINAL CONTAINING PROTEIN"/>
    <property type="match status" value="1"/>
</dbReference>
<dbReference type="Pfam" id="PF06565">
    <property type="entry name" value="DM10_dom"/>
    <property type="match status" value="3"/>
</dbReference>
<dbReference type="PROSITE" id="PS51336">
    <property type="entry name" value="DM10"/>
    <property type="match status" value="3"/>
</dbReference>
<evidence type="ECO:0000256" key="2">
    <source>
        <dbReference type="ARBA" id="ARBA00022490"/>
    </source>
</evidence>
<dbReference type="FunFam" id="2.30.29.170:FF:000004">
    <property type="entry name" value="EF-hand domain containing 2"/>
    <property type="match status" value="1"/>
</dbReference>
<evidence type="ECO:0000259" key="6">
    <source>
        <dbReference type="PROSITE" id="PS51336"/>
    </source>
</evidence>
<proteinExistence type="predicted"/>
<name>A0A8X6Q9D7_NEPPI</name>
<dbReference type="Gene3D" id="2.30.29.170">
    <property type="match status" value="3"/>
</dbReference>
<sequence>MLLGIHLEKPNPRFPQTLSYNKGVPVARDARIGGTAKEAIQLLKSQNASLSKEKLVELTYGPKRPVVEQFIPHWAKMDRKVLCFDGFIKETISDWGFDTYRIRYVKLYYFLENDTIRVVEPEIENSMLIQGTLLERHKYLHPNKERNYNWKDLNIGNDISIYGRDIHLIDCDAWTKTYLTDAGLEVGDPEPKPVDPHSEMKRNICHSKEFRRMDGTGDSSPSLSFYRNDGKVLVFYGIWKSDPDRPPAVRRIVLKYFLSDNSLQVVENYPPSSGWGPLISVKAGFRDIAQGDGCLFKAVIKRQKVMLDRQKEVDKIPFYLEPRDGDDITWIMPEHLKTGVDLIILGKTFYFGKTDEFTKHYYKEHFGVDLLQIEIVEKPKTPIPKVVPPHGIGKPEETLQDCFAFHKEPSRRFYPRIPRKTKEMADTVLRFAACMDTPRETERIRRFTISFFMEDETVKILEESVPNSGFGSGIFLKRCRLKKNVGQVALKDTYYEPMDFYIGAKIVANGCAFVLTDADLRFFKFLENHPEIYAGKKSRKELI</sequence>
<keyword evidence="5" id="KW-0966">Cell projection</keyword>
<keyword evidence="3" id="KW-0677">Repeat</keyword>
<dbReference type="InterPro" id="IPR006602">
    <property type="entry name" value="DM10_dom"/>
</dbReference>
<evidence type="ECO:0000313" key="8">
    <source>
        <dbReference type="Proteomes" id="UP000887013"/>
    </source>
</evidence>
<dbReference type="GO" id="GO:0005930">
    <property type="term" value="C:axoneme"/>
    <property type="evidence" value="ECO:0007669"/>
    <property type="project" value="UniProtKB-SubCell"/>
</dbReference>
<keyword evidence="4" id="KW-0206">Cytoskeleton</keyword>
<evidence type="ECO:0000256" key="5">
    <source>
        <dbReference type="ARBA" id="ARBA00023273"/>
    </source>
</evidence>
<accession>A0A8X6Q9D7</accession>
<evidence type="ECO:0000256" key="4">
    <source>
        <dbReference type="ARBA" id="ARBA00023212"/>
    </source>
</evidence>
<dbReference type="InterPro" id="IPR040193">
    <property type="entry name" value="EFHC1/EFHC2/EFHB"/>
</dbReference>
<evidence type="ECO:0000313" key="7">
    <source>
        <dbReference type="EMBL" id="GFU13817.1"/>
    </source>
</evidence>
<dbReference type="Proteomes" id="UP000887013">
    <property type="component" value="Unassembled WGS sequence"/>
</dbReference>
<comment type="subcellular location">
    <subcellularLocation>
        <location evidence="1">Cytoplasm</location>
        <location evidence="1">Cytoskeleton</location>
        <location evidence="1">Cilium axoneme</location>
    </subcellularLocation>
</comment>
<organism evidence="7 8">
    <name type="scientific">Nephila pilipes</name>
    <name type="common">Giant wood spider</name>
    <name type="synonym">Nephila maculata</name>
    <dbReference type="NCBI Taxonomy" id="299642"/>
    <lineage>
        <taxon>Eukaryota</taxon>
        <taxon>Metazoa</taxon>
        <taxon>Ecdysozoa</taxon>
        <taxon>Arthropoda</taxon>
        <taxon>Chelicerata</taxon>
        <taxon>Arachnida</taxon>
        <taxon>Araneae</taxon>
        <taxon>Araneomorphae</taxon>
        <taxon>Entelegynae</taxon>
        <taxon>Araneoidea</taxon>
        <taxon>Nephilidae</taxon>
        <taxon>Nephila</taxon>
    </lineage>
</organism>
<dbReference type="OrthoDB" id="6430054at2759"/>
<feature type="domain" description="DM10" evidence="6">
    <location>
        <begin position="229"/>
        <end position="366"/>
    </location>
</feature>
<dbReference type="AlphaFoldDB" id="A0A8X6Q9D7"/>
<reference evidence="7" key="1">
    <citation type="submission" date="2020-08" db="EMBL/GenBank/DDBJ databases">
        <title>Multicomponent nature underlies the extraordinary mechanical properties of spider dragline silk.</title>
        <authorList>
            <person name="Kono N."/>
            <person name="Nakamura H."/>
            <person name="Mori M."/>
            <person name="Yoshida Y."/>
            <person name="Ohtoshi R."/>
            <person name="Malay A.D."/>
            <person name="Moran D.A.P."/>
            <person name="Tomita M."/>
            <person name="Numata K."/>
            <person name="Arakawa K."/>
        </authorList>
    </citation>
    <scope>NUCLEOTIDE SEQUENCE</scope>
</reference>
<protein>
    <submittedName>
        <fullName evidence="7">EF-hand domain-containing protein 1</fullName>
    </submittedName>
</protein>
<evidence type="ECO:0000256" key="3">
    <source>
        <dbReference type="ARBA" id="ARBA00022737"/>
    </source>
</evidence>
<feature type="domain" description="DM10" evidence="6">
    <location>
        <begin position="425"/>
        <end position="530"/>
    </location>
</feature>
<dbReference type="EMBL" id="BMAW01029797">
    <property type="protein sequence ID" value="GFU13817.1"/>
    <property type="molecule type" value="Genomic_DNA"/>
</dbReference>
<comment type="caution">
    <text evidence="7">The sequence shown here is derived from an EMBL/GenBank/DDBJ whole genome shotgun (WGS) entry which is preliminary data.</text>
</comment>
<feature type="domain" description="DM10" evidence="6">
    <location>
        <begin position="78"/>
        <end position="183"/>
    </location>
</feature>
<keyword evidence="2" id="KW-0963">Cytoplasm</keyword>